<evidence type="ECO:0000313" key="3">
    <source>
        <dbReference type="Proteomes" id="UP000317494"/>
    </source>
</evidence>
<comment type="caution">
    <text evidence="2">The sequence shown here is derived from an EMBL/GenBank/DDBJ whole genome shotgun (WGS) entry which is preliminary data.</text>
</comment>
<keyword evidence="3" id="KW-1185">Reference proteome</keyword>
<name>A0A507D3F6_9FUNG</name>
<gene>
    <name evidence="2" type="ORF">SeMB42_g03843</name>
</gene>
<protein>
    <submittedName>
        <fullName evidence="2">Uncharacterized protein</fullName>
    </submittedName>
</protein>
<evidence type="ECO:0000256" key="1">
    <source>
        <dbReference type="SAM" id="MobiDB-lite"/>
    </source>
</evidence>
<evidence type="ECO:0000313" key="2">
    <source>
        <dbReference type="EMBL" id="TPX46006.1"/>
    </source>
</evidence>
<feature type="region of interest" description="Disordered" evidence="1">
    <location>
        <begin position="56"/>
        <end position="80"/>
    </location>
</feature>
<dbReference type="Proteomes" id="UP000317494">
    <property type="component" value="Unassembled WGS sequence"/>
</dbReference>
<dbReference type="EMBL" id="QEAN01000144">
    <property type="protein sequence ID" value="TPX46006.1"/>
    <property type="molecule type" value="Genomic_DNA"/>
</dbReference>
<reference evidence="2 3" key="1">
    <citation type="journal article" date="2019" name="Sci. Rep.">
        <title>Comparative genomics of chytrid fungi reveal insights into the obligate biotrophic and pathogenic lifestyle of Synchytrium endobioticum.</title>
        <authorList>
            <person name="van de Vossenberg B.T.L.H."/>
            <person name="Warris S."/>
            <person name="Nguyen H.D.T."/>
            <person name="van Gent-Pelzer M.P.E."/>
            <person name="Joly D.L."/>
            <person name="van de Geest H.C."/>
            <person name="Bonants P.J.M."/>
            <person name="Smith D.S."/>
            <person name="Levesque C.A."/>
            <person name="van der Lee T.A.J."/>
        </authorList>
    </citation>
    <scope>NUCLEOTIDE SEQUENCE [LARGE SCALE GENOMIC DNA]</scope>
    <source>
        <strain evidence="2 3">MB42</strain>
    </source>
</reference>
<proteinExistence type="predicted"/>
<dbReference type="VEuPathDB" id="FungiDB:SeMB42_g03843"/>
<feature type="compositionally biased region" description="Polar residues" evidence="1">
    <location>
        <begin position="63"/>
        <end position="75"/>
    </location>
</feature>
<dbReference type="AlphaFoldDB" id="A0A507D3F6"/>
<organism evidence="2 3">
    <name type="scientific">Synchytrium endobioticum</name>
    <dbReference type="NCBI Taxonomy" id="286115"/>
    <lineage>
        <taxon>Eukaryota</taxon>
        <taxon>Fungi</taxon>
        <taxon>Fungi incertae sedis</taxon>
        <taxon>Chytridiomycota</taxon>
        <taxon>Chytridiomycota incertae sedis</taxon>
        <taxon>Chytridiomycetes</taxon>
        <taxon>Synchytriales</taxon>
        <taxon>Synchytriaceae</taxon>
        <taxon>Synchytrium</taxon>
    </lineage>
</organism>
<accession>A0A507D3F6</accession>
<sequence length="115" mass="12384">MESYSYQQAGCHSGTCLVITLFHGEHGFNAKDTYCNTAPQYWGEYILATQRIDNIKSTPEGHTPTSDDGPISNNALGFRFGASTSQPRPCVLDGVTRGGGVDNQPQCAGVQRSKV</sequence>